<feature type="signal peptide" evidence="2">
    <location>
        <begin position="1"/>
        <end position="24"/>
    </location>
</feature>
<dbReference type="STRING" id="130081.M2XVL6"/>
<dbReference type="GeneID" id="17086356"/>
<dbReference type="PRINTS" id="PR00081">
    <property type="entry name" value="GDHRDH"/>
</dbReference>
<dbReference type="OrthoDB" id="191139at2759"/>
<name>M2XVL6_GALSU</name>
<dbReference type="Pfam" id="PF00106">
    <property type="entry name" value="adh_short"/>
    <property type="match status" value="1"/>
</dbReference>
<dbReference type="InterPro" id="IPR036291">
    <property type="entry name" value="NAD(P)-bd_dom_sf"/>
</dbReference>
<accession>M2XVL6</accession>
<dbReference type="Gene3D" id="3.40.50.720">
    <property type="entry name" value="NAD(P)-binding Rossmann-like Domain"/>
    <property type="match status" value="1"/>
</dbReference>
<dbReference type="RefSeq" id="XP_005703969.1">
    <property type="nucleotide sequence ID" value="XM_005703912.1"/>
</dbReference>
<organism evidence="3 4">
    <name type="scientific">Galdieria sulphuraria</name>
    <name type="common">Red alga</name>
    <dbReference type="NCBI Taxonomy" id="130081"/>
    <lineage>
        <taxon>Eukaryota</taxon>
        <taxon>Rhodophyta</taxon>
        <taxon>Bangiophyceae</taxon>
        <taxon>Galdieriales</taxon>
        <taxon>Galdieriaceae</taxon>
        <taxon>Galdieria</taxon>
    </lineage>
</organism>
<dbReference type="PANTHER" id="PTHR43157">
    <property type="entry name" value="PHOSPHATIDYLINOSITOL-GLYCAN BIOSYNTHESIS CLASS F PROTEIN-RELATED"/>
    <property type="match status" value="1"/>
</dbReference>
<evidence type="ECO:0000313" key="3">
    <source>
        <dbReference type="EMBL" id="EME27449.1"/>
    </source>
</evidence>
<proteinExistence type="predicted"/>
<gene>
    <name evidence="3" type="ORF">Gasu_50400</name>
</gene>
<protein>
    <submittedName>
        <fullName evidence="3">Protochlorophyllide reductase</fullName>
        <ecNumber evidence="3">1.3.1.33</ecNumber>
    </submittedName>
</protein>
<dbReference type="Gramene" id="EME27449">
    <property type="protein sequence ID" value="EME27449"/>
    <property type="gene ID" value="Gasu_50400"/>
</dbReference>
<keyword evidence="1 3" id="KW-0560">Oxidoreductase</keyword>
<dbReference type="eggNOG" id="KOG1208">
    <property type="taxonomic scope" value="Eukaryota"/>
</dbReference>
<keyword evidence="4" id="KW-1185">Reference proteome</keyword>
<reference evidence="4" key="1">
    <citation type="journal article" date="2013" name="Science">
        <title>Gene transfer from bacteria and archaea facilitated evolution of an extremophilic eukaryote.</title>
        <authorList>
            <person name="Schonknecht G."/>
            <person name="Chen W.H."/>
            <person name="Ternes C.M."/>
            <person name="Barbier G.G."/>
            <person name="Shrestha R.P."/>
            <person name="Stanke M."/>
            <person name="Brautigam A."/>
            <person name="Baker B.J."/>
            <person name="Banfield J.F."/>
            <person name="Garavito R.M."/>
            <person name="Carr K."/>
            <person name="Wilkerson C."/>
            <person name="Rensing S.A."/>
            <person name="Gagneul D."/>
            <person name="Dickenson N.E."/>
            <person name="Oesterhelt C."/>
            <person name="Lercher M.J."/>
            <person name="Weber A.P."/>
        </authorList>
    </citation>
    <scope>NUCLEOTIDE SEQUENCE [LARGE SCALE GENOMIC DNA]</scope>
    <source>
        <strain evidence="4">074W</strain>
    </source>
</reference>
<feature type="chain" id="PRO_5004029529" evidence="2">
    <location>
        <begin position="25"/>
        <end position="350"/>
    </location>
</feature>
<dbReference type="OMA" id="AKTACIW"/>
<dbReference type="SUPFAM" id="SSF51735">
    <property type="entry name" value="NAD(P)-binding Rossmann-fold domains"/>
    <property type="match status" value="1"/>
</dbReference>
<dbReference type="AlphaFoldDB" id="M2XVL6"/>
<evidence type="ECO:0000256" key="1">
    <source>
        <dbReference type="ARBA" id="ARBA00023002"/>
    </source>
</evidence>
<dbReference type="InterPro" id="IPR002347">
    <property type="entry name" value="SDR_fam"/>
</dbReference>
<evidence type="ECO:0000256" key="2">
    <source>
        <dbReference type="SAM" id="SignalP"/>
    </source>
</evidence>
<keyword evidence="2" id="KW-0732">Signal</keyword>
<dbReference type="EC" id="1.3.1.33" evidence="3"/>
<dbReference type="PANTHER" id="PTHR43157:SF31">
    <property type="entry name" value="PHOSPHATIDYLINOSITOL-GLYCAN BIOSYNTHESIS CLASS F PROTEIN"/>
    <property type="match status" value="1"/>
</dbReference>
<dbReference type="Proteomes" id="UP000030680">
    <property type="component" value="Unassembled WGS sequence"/>
</dbReference>
<dbReference type="GO" id="GO:0016630">
    <property type="term" value="F:protochlorophyllide reductase activity"/>
    <property type="evidence" value="ECO:0007669"/>
    <property type="project" value="UniProtKB-EC"/>
</dbReference>
<dbReference type="EMBL" id="KB454532">
    <property type="protein sequence ID" value="EME27449.1"/>
    <property type="molecule type" value="Genomic_DNA"/>
</dbReference>
<sequence length="350" mass="39908">MLWDSYGWYSLRAWLWLLFDVITSRLIQLKPVEQRILNDAVVVITGANSGIGKETARLFVKSGAKVILACRNSTLGYQVKEEFCAKNKALEAKIWVLPLDLQSTASIRAFVEQWKSLQLPLDYLILNAGVLGVPLSYTEDHVEMHFGVNHLGHFMLTLLLMENLIQTKHSRVVIVSSLTYLLGSLRLDDINYKNRRYRSFEAYASSKLCNLLFMRELCKRYKSDHLSIVAVHPGDVHTQVARHFGKWIYYLYDKVASVFLRSPEQGALSVYAAAVDPYLSSFSGIFTMNVDQLVPLAANATHDASSKYLWKKSLSLISFHPNEVEMLRSLRILDEDEYLQCLANCSREES</sequence>
<evidence type="ECO:0000313" key="4">
    <source>
        <dbReference type="Proteomes" id="UP000030680"/>
    </source>
</evidence>
<dbReference type="KEGG" id="gsl:Gasu_50400"/>